<dbReference type="PIRSF" id="PIRSF018266">
    <property type="entry name" value="FecR"/>
    <property type="match status" value="1"/>
</dbReference>
<sequence>MSKKEARDLIHKFKNKQATPEEEEKLRYWLHYLNEDKPTDLTGEELDRAEDDIWDKLQFAEAHRRSIIRPWMAAAAAVLVMFSVAGYFYMGRNDNVPAKSQIATVKAIVPGGNNAVLTLAGGKKIILNNAAEGDLVKQSGITIRKTSAGQIVYDVSGGDNTDTEAPITYNTIETPIGGQYQVKLADGSMVWLNAATKLRFPTRFVGTERRVELSGEGYFEVAHNKDMPFKVQSSRQEVTVLGTHFDISTYDDEPEVRTVLLQGSVRVSLLNKDTKPALLKPGQQAMLAANGINVSTADTTVAVAWKNGNFRFDDEKLESVMRKVARWYNVTVVFDNEKLKTETFNGVIQRFAKVSDLLKMLEAVGKVKFKVEGNRIHVMKKIN</sequence>
<dbReference type="InterPro" id="IPR006860">
    <property type="entry name" value="FecR"/>
</dbReference>
<dbReference type="Pfam" id="PF04773">
    <property type="entry name" value="FecR"/>
    <property type="match status" value="1"/>
</dbReference>
<dbReference type="EMBL" id="CP054139">
    <property type="protein sequence ID" value="QKJ29011.1"/>
    <property type="molecule type" value="Genomic_DNA"/>
</dbReference>
<dbReference type="PANTHER" id="PTHR30273">
    <property type="entry name" value="PERIPLASMIC SIGNAL SENSOR AND SIGMA FACTOR ACTIVATOR FECR-RELATED"/>
    <property type="match status" value="1"/>
</dbReference>
<dbReference type="Pfam" id="PF16344">
    <property type="entry name" value="FecR_C"/>
    <property type="match status" value="1"/>
</dbReference>
<dbReference type="GO" id="GO:0016989">
    <property type="term" value="F:sigma factor antagonist activity"/>
    <property type="evidence" value="ECO:0007669"/>
    <property type="project" value="TreeGrafter"/>
</dbReference>
<evidence type="ECO:0000256" key="1">
    <source>
        <dbReference type="SAM" id="Phobius"/>
    </source>
</evidence>
<evidence type="ECO:0000259" key="3">
    <source>
        <dbReference type="Pfam" id="PF16344"/>
    </source>
</evidence>
<feature type="transmembrane region" description="Helical" evidence="1">
    <location>
        <begin position="71"/>
        <end position="90"/>
    </location>
</feature>
<dbReference type="Proteomes" id="UP000505355">
    <property type="component" value="Chromosome"/>
</dbReference>
<dbReference type="Gene3D" id="2.60.120.1440">
    <property type="match status" value="1"/>
</dbReference>
<keyword evidence="1" id="KW-1133">Transmembrane helix</keyword>
<dbReference type="InterPro" id="IPR012373">
    <property type="entry name" value="Ferrdict_sens_TM"/>
</dbReference>
<evidence type="ECO:0000313" key="4">
    <source>
        <dbReference type="EMBL" id="QKJ29011.1"/>
    </source>
</evidence>
<evidence type="ECO:0000259" key="2">
    <source>
        <dbReference type="Pfam" id="PF04773"/>
    </source>
</evidence>
<feature type="domain" description="FecR protein" evidence="2">
    <location>
        <begin position="171"/>
        <end position="266"/>
    </location>
</feature>
<dbReference type="PANTHER" id="PTHR30273:SF2">
    <property type="entry name" value="PROTEIN FECR"/>
    <property type="match status" value="1"/>
</dbReference>
<protein>
    <submittedName>
        <fullName evidence="4">DUF4974 domain-containing protein</fullName>
    </submittedName>
</protein>
<dbReference type="FunFam" id="2.60.120.1440:FF:000001">
    <property type="entry name" value="Putative anti-sigma factor"/>
    <property type="match status" value="1"/>
</dbReference>
<dbReference type="AlphaFoldDB" id="A0A7D4Q662"/>
<keyword evidence="1" id="KW-0812">Transmembrane</keyword>
<dbReference type="KEGG" id="mmab:HQ865_04325"/>
<gene>
    <name evidence="4" type="ORF">HQ865_04325</name>
</gene>
<accession>A0A7D4Q662</accession>
<feature type="domain" description="Protein FecR C-terminal" evidence="3">
    <location>
        <begin position="310"/>
        <end position="378"/>
    </location>
</feature>
<keyword evidence="5" id="KW-1185">Reference proteome</keyword>
<organism evidence="4 5">
    <name type="scientific">Mucilaginibacter mali</name>
    <dbReference type="NCBI Taxonomy" id="2740462"/>
    <lineage>
        <taxon>Bacteria</taxon>
        <taxon>Pseudomonadati</taxon>
        <taxon>Bacteroidota</taxon>
        <taxon>Sphingobacteriia</taxon>
        <taxon>Sphingobacteriales</taxon>
        <taxon>Sphingobacteriaceae</taxon>
        <taxon>Mucilaginibacter</taxon>
    </lineage>
</organism>
<name>A0A7D4Q662_9SPHI</name>
<dbReference type="RefSeq" id="WP_173413709.1">
    <property type="nucleotide sequence ID" value="NZ_CP054139.1"/>
</dbReference>
<dbReference type="InterPro" id="IPR032508">
    <property type="entry name" value="FecR_C"/>
</dbReference>
<keyword evidence="1" id="KW-0472">Membrane</keyword>
<reference evidence="4 5" key="1">
    <citation type="submission" date="2020-05" db="EMBL/GenBank/DDBJ databases">
        <title>Mucilaginibacter mali sp. nov.</title>
        <authorList>
            <person name="Kim H.S."/>
            <person name="Lee K.C."/>
            <person name="Suh M.K."/>
            <person name="Kim J.-S."/>
            <person name="Han K.-I."/>
            <person name="Eom M.K."/>
            <person name="Shin Y.K."/>
            <person name="Lee J.-S."/>
        </authorList>
    </citation>
    <scope>NUCLEOTIDE SEQUENCE [LARGE SCALE GENOMIC DNA]</scope>
    <source>
        <strain evidence="4 5">G2-14</strain>
    </source>
</reference>
<evidence type="ECO:0000313" key="5">
    <source>
        <dbReference type="Proteomes" id="UP000505355"/>
    </source>
</evidence>
<dbReference type="Gene3D" id="3.55.50.30">
    <property type="match status" value="1"/>
</dbReference>
<proteinExistence type="predicted"/>